<organism evidence="2 3">
    <name type="scientific">Extremus antarcticus</name>
    <dbReference type="NCBI Taxonomy" id="702011"/>
    <lineage>
        <taxon>Eukaryota</taxon>
        <taxon>Fungi</taxon>
        <taxon>Dikarya</taxon>
        <taxon>Ascomycota</taxon>
        <taxon>Pezizomycotina</taxon>
        <taxon>Dothideomycetes</taxon>
        <taxon>Dothideomycetidae</taxon>
        <taxon>Mycosphaerellales</taxon>
        <taxon>Extremaceae</taxon>
        <taxon>Extremus</taxon>
    </lineage>
</organism>
<dbReference type="InterPro" id="IPR001810">
    <property type="entry name" value="F-box_dom"/>
</dbReference>
<dbReference type="AlphaFoldDB" id="A0AAJ0GAQ9"/>
<evidence type="ECO:0000313" key="2">
    <source>
        <dbReference type="EMBL" id="KAK3054705.1"/>
    </source>
</evidence>
<protein>
    <recommendedName>
        <fullName evidence="1">F-box domain-containing protein</fullName>
    </recommendedName>
</protein>
<keyword evidence="3" id="KW-1185">Reference proteome</keyword>
<gene>
    <name evidence="2" type="ORF">LTR09_004434</name>
</gene>
<accession>A0AAJ0GAQ9</accession>
<dbReference type="Pfam" id="PF00646">
    <property type="entry name" value="F-box"/>
    <property type="match status" value="1"/>
</dbReference>
<feature type="domain" description="F-box" evidence="1">
    <location>
        <begin position="21"/>
        <end position="51"/>
    </location>
</feature>
<dbReference type="Proteomes" id="UP001271007">
    <property type="component" value="Unassembled WGS sequence"/>
</dbReference>
<dbReference type="InterPro" id="IPR036047">
    <property type="entry name" value="F-box-like_dom_sf"/>
</dbReference>
<dbReference type="SUPFAM" id="SSF81383">
    <property type="entry name" value="F-box domain"/>
    <property type="match status" value="1"/>
</dbReference>
<comment type="caution">
    <text evidence="2">The sequence shown here is derived from an EMBL/GenBank/DDBJ whole genome shotgun (WGS) entry which is preliminary data.</text>
</comment>
<reference evidence="2" key="1">
    <citation type="submission" date="2023-04" db="EMBL/GenBank/DDBJ databases">
        <title>Black Yeasts Isolated from many extreme environments.</title>
        <authorList>
            <person name="Coleine C."/>
            <person name="Stajich J.E."/>
            <person name="Selbmann L."/>
        </authorList>
    </citation>
    <scope>NUCLEOTIDE SEQUENCE</scope>
    <source>
        <strain evidence="2">CCFEE 5312</strain>
    </source>
</reference>
<proteinExistence type="predicted"/>
<dbReference type="Gene3D" id="1.20.1280.50">
    <property type="match status" value="1"/>
</dbReference>
<evidence type="ECO:0000259" key="1">
    <source>
        <dbReference type="Pfam" id="PF00646"/>
    </source>
</evidence>
<sequence>MQSSKPLAPTSARIRALNTVELLELIILQLPCRQILAAQRVCKLWRDTIEGSHSSQLALCLTSIEPKTFCEPGLPDEFSKTEVGYLKGEERTKILLGGGNFRDASVQSPCAGAMVLRMKRNFGDSMMTINPIICDLFPSRDGNGDLSCTVDLLRSRLKTPPSTWARTYITQPPMPEIVLCMIIEVCKANSSEQEPVHFAFNAMQHNCVLYGEHHSCPKLMFAQHFRFGKRPKPGSHEAQKVKQSGDWNDYRRYRIDHPPTVTDLLKACNQMVDNFLRQSAGTCALCERANEPPTVVISFVVAM</sequence>
<dbReference type="EMBL" id="JAWDJX010000011">
    <property type="protein sequence ID" value="KAK3054705.1"/>
    <property type="molecule type" value="Genomic_DNA"/>
</dbReference>
<evidence type="ECO:0000313" key="3">
    <source>
        <dbReference type="Proteomes" id="UP001271007"/>
    </source>
</evidence>
<name>A0AAJ0GAQ9_9PEZI</name>